<dbReference type="SUPFAM" id="SSF48452">
    <property type="entry name" value="TPR-like"/>
    <property type="match status" value="1"/>
</dbReference>
<keyword evidence="7" id="KW-1185">Reference proteome</keyword>
<evidence type="ECO:0000256" key="1">
    <source>
        <dbReference type="ARBA" id="ARBA00022737"/>
    </source>
</evidence>
<feature type="domain" description="Cytochrome c-type biogenesis protein H TPR" evidence="5">
    <location>
        <begin position="121"/>
        <end position="237"/>
    </location>
</feature>
<dbReference type="EMBL" id="CP012154">
    <property type="protein sequence ID" value="AKS42509.1"/>
    <property type="molecule type" value="Genomic_DNA"/>
</dbReference>
<dbReference type="STRING" id="1579979.WM2015_2145"/>
<name>A0A0K0XXT3_9GAMM</name>
<dbReference type="Proteomes" id="UP000066624">
    <property type="component" value="Chromosome"/>
</dbReference>
<accession>A0A0K0XXT3</accession>
<protein>
    <submittedName>
        <fullName evidence="6">Uncharacterized protein</fullName>
    </submittedName>
</protein>
<sequence>MIPTAFLALAGLAVLAALAFALLPLLIESPERRGIKRRLHALDDLEGDLPEDELDRRRTRLREELSSGSDREGSVAMMIGLLILIPAATVGLYRVVGQPDGLSESNHQVYAIRDTLTQLAGQVERHPEQVEAWVRLGLSYKELGEFSSAEHALRRALYIDNDNPFIQVELAETLLFGSGGSQLPDEATALLSRAAELDPGNQKALWLLGIDAFQNQRFEEALVHWEALDTLLPDGSVRQSVREQIARARQAASGSAIPPALPADHPPIADEGPAASGPVFPVEVSIDPALAERLDGSETVFLIARASQGPPAPLAVRRFSVSDLPLQVELSDTDAMVEGLSLSAFPEIRLTARVSRSGRAEPAPGDLEGETGPLSILDTPRASVLIDRVR</sequence>
<dbReference type="InterPro" id="IPR056413">
    <property type="entry name" value="TPR_CcmH_CycH"/>
</dbReference>
<proteinExistence type="predicted"/>
<dbReference type="OrthoDB" id="9776053at2"/>
<gene>
    <name evidence="6" type="ORF">WM2015_2145</name>
</gene>
<feature type="domain" description="Cytochrome c-type biogenesis protein H Ig-like" evidence="4">
    <location>
        <begin position="282"/>
        <end position="387"/>
    </location>
</feature>
<dbReference type="GO" id="GO:0017004">
    <property type="term" value="P:cytochrome complex assembly"/>
    <property type="evidence" value="ECO:0007669"/>
    <property type="project" value="UniProtKB-KW"/>
</dbReference>
<evidence type="ECO:0000259" key="5">
    <source>
        <dbReference type="Pfam" id="PF23914"/>
    </source>
</evidence>
<organism evidence="6 7">
    <name type="scientific">Wenzhouxiangella marina</name>
    <dbReference type="NCBI Taxonomy" id="1579979"/>
    <lineage>
        <taxon>Bacteria</taxon>
        <taxon>Pseudomonadati</taxon>
        <taxon>Pseudomonadota</taxon>
        <taxon>Gammaproteobacteria</taxon>
        <taxon>Chromatiales</taxon>
        <taxon>Wenzhouxiangellaceae</taxon>
        <taxon>Wenzhouxiangella</taxon>
    </lineage>
</organism>
<dbReference type="Pfam" id="PF23914">
    <property type="entry name" value="TPR_CcmH_CycH"/>
    <property type="match status" value="1"/>
</dbReference>
<dbReference type="KEGG" id="wma:WM2015_2145"/>
<dbReference type="InterPro" id="IPR011990">
    <property type="entry name" value="TPR-like_helical_dom_sf"/>
</dbReference>
<dbReference type="Gene3D" id="1.25.40.10">
    <property type="entry name" value="Tetratricopeptide repeat domain"/>
    <property type="match status" value="1"/>
</dbReference>
<dbReference type="PROSITE" id="PS50005">
    <property type="entry name" value="TPR"/>
    <property type="match status" value="1"/>
</dbReference>
<evidence type="ECO:0000259" key="4">
    <source>
        <dbReference type="Pfam" id="PF23892"/>
    </source>
</evidence>
<dbReference type="PANTHER" id="PTHR47870">
    <property type="entry name" value="CYTOCHROME C-TYPE BIOGENESIS PROTEIN CCMH"/>
    <property type="match status" value="1"/>
</dbReference>
<dbReference type="PANTHER" id="PTHR47870:SF1">
    <property type="entry name" value="CYTOCHROME C-TYPE BIOGENESIS PROTEIN CCMH"/>
    <property type="match status" value="1"/>
</dbReference>
<dbReference type="InterPro" id="IPR056412">
    <property type="entry name" value="Ig_CycH"/>
</dbReference>
<dbReference type="RefSeq" id="WP_049726064.1">
    <property type="nucleotide sequence ID" value="NZ_CP012154.1"/>
</dbReference>
<dbReference type="SMART" id="SM00028">
    <property type="entry name" value="TPR"/>
    <property type="match status" value="1"/>
</dbReference>
<reference evidence="6 7" key="1">
    <citation type="submission" date="2015-07" db="EMBL/GenBank/DDBJ databases">
        <authorList>
            <person name="Noorani M."/>
        </authorList>
    </citation>
    <scope>NUCLEOTIDE SEQUENCE [LARGE SCALE GENOMIC DNA]</scope>
    <source>
        <strain evidence="6 7">KCTC 42284</strain>
    </source>
</reference>
<evidence type="ECO:0000256" key="3">
    <source>
        <dbReference type="ARBA" id="ARBA00022803"/>
    </source>
</evidence>
<dbReference type="AlphaFoldDB" id="A0A0K0XXT3"/>
<keyword evidence="2" id="KW-0201">Cytochrome c-type biogenesis</keyword>
<evidence type="ECO:0000313" key="7">
    <source>
        <dbReference type="Proteomes" id="UP000066624"/>
    </source>
</evidence>
<keyword evidence="1" id="KW-0677">Repeat</keyword>
<evidence type="ECO:0000313" key="6">
    <source>
        <dbReference type="EMBL" id="AKS42509.1"/>
    </source>
</evidence>
<evidence type="ECO:0000256" key="2">
    <source>
        <dbReference type="ARBA" id="ARBA00022748"/>
    </source>
</evidence>
<dbReference type="Pfam" id="PF23892">
    <property type="entry name" value="Ig_CycH"/>
    <property type="match status" value="1"/>
</dbReference>
<keyword evidence="3" id="KW-0802">TPR repeat</keyword>
<dbReference type="InterPro" id="IPR051263">
    <property type="entry name" value="C-type_cytochrome_biogenesis"/>
</dbReference>
<dbReference type="InterPro" id="IPR019734">
    <property type="entry name" value="TPR_rpt"/>
</dbReference>
<dbReference type="GO" id="GO:0005886">
    <property type="term" value="C:plasma membrane"/>
    <property type="evidence" value="ECO:0007669"/>
    <property type="project" value="TreeGrafter"/>
</dbReference>